<organism evidence="8 9">
    <name type="scientific">Funneliformis geosporum</name>
    <dbReference type="NCBI Taxonomy" id="1117311"/>
    <lineage>
        <taxon>Eukaryota</taxon>
        <taxon>Fungi</taxon>
        <taxon>Fungi incertae sedis</taxon>
        <taxon>Mucoromycota</taxon>
        <taxon>Glomeromycotina</taxon>
        <taxon>Glomeromycetes</taxon>
        <taxon>Glomerales</taxon>
        <taxon>Glomeraceae</taxon>
        <taxon>Funneliformis</taxon>
    </lineage>
</organism>
<dbReference type="InterPro" id="IPR023211">
    <property type="entry name" value="DNA_pol_palm_dom_sf"/>
</dbReference>
<protein>
    <recommendedName>
        <fullName evidence="1">DNA-directed DNA polymerase</fullName>
        <ecNumber evidence="1">2.7.7.7</ecNumber>
    </recommendedName>
</protein>
<dbReference type="OrthoDB" id="6755010at2759"/>
<accession>A0A9W4SZM0</accession>
<evidence type="ECO:0000256" key="5">
    <source>
        <dbReference type="ARBA" id="ARBA00023125"/>
    </source>
</evidence>
<comment type="caution">
    <text evidence="8">The sequence shown here is derived from an EMBL/GenBank/DDBJ whole genome shotgun (WGS) entry which is preliminary data.</text>
</comment>
<dbReference type="EC" id="2.7.7.7" evidence="1"/>
<dbReference type="InterPro" id="IPR050240">
    <property type="entry name" value="DNA_pol_type-B"/>
</dbReference>
<dbReference type="SUPFAM" id="SSF56672">
    <property type="entry name" value="DNA/RNA polymerases"/>
    <property type="match status" value="1"/>
</dbReference>
<evidence type="ECO:0000313" key="8">
    <source>
        <dbReference type="EMBL" id="CAI2187179.1"/>
    </source>
</evidence>
<evidence type="ECO:0000256" key="1">
    <source>
        <dbReference type="ARBA" id="ARBA00012417"/>
    </source>
</evidence>
<gene>
    <name evidence="8" type="ORF">FWILDA_LOCUS12946</name>
</gene>
<dbReference type="GO" id="GO:0000166">
    <property type="term" value="F:nucleotide binding"/>
    <property type="evidence" value="ECO:0007669"/>
    <property type="project" value="InterPro"/>
</dbReference>
<dbReference type="PANTHER" id="PTHR10322:SF23">
    <property type="entry name" value="DNA POLYMERASE DELTA CATALYTIC SUBUNIT"/>
    <property type="match status" value="1"/>
</dbReference>
<dbReference type="PANTHER" id="PTHR10322">
    <property type="entry name" value="DNA POLYMERASE CATALYTIC SUBUNIT"/>
    <property type="match status" value="1"/>
</dbReference>
<evidence type="ECO:0000313" key="9">
    <source>
        <dbReference type="Proteomes" id="UP001153678"/>
    </source>
</evidence>
<dbReference type="AlphaFoldDB" id="A0A9W4SZM0"/>
<dbReference type="InterPro" id="IPR006134">
    <property type="entry name" value="DNA-dir_DNA_pol_B_multi_dom"/>
</dbReference>
<reference evidence="8" key="1">
    <citation type="submission" date="2022-08" db="EMBL/GenBank/DDBJ databases">
        <authorList>
            <person name="Kallberg Y."/>
            <person name="Tangrot J."/>
            <person name="Rosling A."/>
        </authorList>
    </citation>
    <scope>NUCLEOTIDE SEQUENCE</scope>
    <source>
        <strain evidence="8">Wild A</strain>
    </source>
</reference>
<keyword evidence="5" id="KW-0238">DNA-binding</keyword>
<dbReference type="InterPro" id="IPR043502">
    <property type="entry name" value="DNA/RNA_pol_sf"/>
</dbReference>
<keyword evidence="3" id="KW-0548">Nucleotidyltransferase</keyword>
<feature type="non-terminal residue" evidence="8">
    <location>
        <position position="317"/>
    </location>
</feature>
<keyword evidence="4" id="KW-0239">DNA-directed DNA polymerase</keyword>
<proteinExistence type="predicted"/>
<evidence type="ECO:0000256" key="6">
    <source>
        <dbReference type="ARBA" id="ARBA00049244"/>
    </source>
</evidence>
<sequence>MYSIWGSDEKVEKKKDYMEAIKIKITAEEDFFSSFLKLPEAKKNTSPLTARKIGKVANYYIIDVLHCQELLVKLRQINDYKEVISIAHVDSHYYANGMKGIETRRPIIGLDFISLYPSLIMAYNLSPVKIILTYGESVRHDNQFEKKGLFPVVLEDLFNMRASNSKSPIFLRELAGGITLVGKYNLNLIAEFITKKGFRIKYGDTNSLYLTCPDKYYEKYDEAFSRKDLSKKVYWTKMVKITMNVMKSLCDQVNAYLGIKNGTSYLKMTYEEVLFPIYFTGKKKYFGVPHKEVVNFRSDDLFMKGIDTVKQENSELF</sequence>
<evidence type="ECO:0000259" key="7">
    <source>
        <dbReference type="Pfam" id="PF00136"/>
    </source>
</evidence>
<dbReference type="Gene3D" id="3.90.1600.10">
    <property type="entry name" value="Palm domain of DNA polymerase"/>
    <property type="match status" value="1"/>
</dbReference>
<dbReference type="GO" id="GO:0003887">
    <property type="term" value="F:DNA-directed DNA polymerase activity"/>
    <property type="evidence" value="ECO:0007669"/>
    <property type="project" value="UniProtKB-KW"/>
</dbReference>
<keyword evidence="2" id="KW-0808">Transferase</keyword>
<dbReference type="EMBL" id="CAMKVN010004493">
    <property type="protein sequence ID" value="CAI2187179.1"/>
    <property type="molecule type" value="Genomic_DNA"/>
</dbReference>
<evidence type="ECO:0000256" key="4">
    <source>
        <dbReference type="ARBA" id="ARBA00022932"/>
    </source>
</evidence>
<dbReference type="Proteomes" id="UP001153678">
    <property type="component" value="Unassembled WGS sequence"/>
</dbReference>
<keyword evidence="9" id="KW-1185">Reference proteome</keyword>
<feature type="domain" description="DNA-directed DNA polymerase family B multifunctional" evidence="7">
    <location>
        <begin position="105"/>
        <end position="137"/>
    </location>
</feature>
<comment type="catalytic activity">
    <reaction evidence="6">
        <text>DNA(n) + a 2'-deoxyribonucleoside 5'-triphosphate = DNA(n+1) + diphosphate</text>
        <dbReference type="Rhea" id="RHEA:22508"/>
        <dbReference type="Rhea" id="RHEA-COMP:17339"/>
        <dbReference type="Rhea" id="RHEA-COMP:17340"/>
        <dbReference type="ChEBI" id="CHEBI:33019"/>
        <dbReference type="ChEBI" id="CHEBI:61560"/>
        <dbReference type="ChEBI" id="CHEBI:173112"/>
        <dbReference type="EC" id="2.7.7.7"/>
    </reaction>
</comment>
<evidence type="ECO:0000256" key="2">
    <source>
        <dbReference type="ARBA" id="ARBA00022679"/>
    </source>
</evidence>
<dbReference type="GO" id="GO:0003677">
    <property type="term" value="F:DNA binding"/>
    <property type="evidence" value="ECO:0007669"/>
    <property type="project" value="UniProtKB-KW"/>
</dbReference>
<dbReference type="Pfam" id="PF00136">
    <property type="entry name" value="DNA_pol_B"/>
    <property type="match status" value="1"/>
</dbReference>
<name>A0A9W4SZM0_9GLOM</name>
<evidence type="ECO:0000256" key="3">
    <source>
        <dbReference type="ARBA" id="ARBA00022695"/>
    </source>
</evidence>